<gene>
    <name evidence="15" type="primary">iscS</name>
    <name evidence="15" type="ORF">AERO8C_150063</name>
</gene>
<evidence type="ECO:0000256" key="13">
    <source>
        <dbReference type="RuleBase" id="RU004504"/>
    </source>
</evidence>
<accession>A0A653KVY0</accession>
<sequence>MSMGSNKSRVYVRTLKEVARIMAVYLDCNATTPVSSGVAEVVMRYITEEYGNSGSRTHEFGVVAKQAVERARGQVAAVVGADKSDVYFTSGATESNNLAILGLAQYAEQQGRKHIITTPIEHKAVLEPIAQLEAKGFEVTYLPMDSSGMVDPAHLRDALRPDTVLVSIMHINNETGSIQPIGELCEVLTSHDAFFHVDAAQSYGKYSEVLEDPRIDMISVSGHKMYAPKGVGALLLKRRNFKRAPLTPLMFGGGQERGLRPGTLPVALIAGLGQACEEAKRDSEQRRRYCEQIKEQLRSALRPLGCIENGQNTASHVLNVSIPGINSEAALVVLKGIVALSNGSACTSQSYVPSHVLMAMGLDEERIEGAIRISWCHMTKDIPLAELVDRIKKLQ</sequence>
<evidence type="ECO:0000256" key="1">
    <source>
        <dbReference type="ARBA" id="ARBA00001933"/>
    </source>
</evidence>
<keyword evidence="6" id="KW-0479">Metal-binding</keyword>
<dbReference type="Gene3D" id="1.10.260.50">
    <property type="match status" value="1"/>
</dbReference>
<evidence type="ECO:0000256" key="11">
    <source>
        <dbReference type="ARBA" id="ARBA00031911"/>
    </source>
</evidence>
<feature type="domain" description="Aminotransferase class V" evidence="14">
    <location>
        <begin position="24"/>
        <end position="378"/>
    </location>
</feature>
<dbReference type="InterPro" id="IPR015424">
    <property type="entry name" value="PyrdxlP-dep_Trfase"/>
</dbReference>
<dbReference type="Gene3D" id="3.40.640.10">
    <property type="entry name" value="Type I PLP-dependent aspartate aminotransferase-like (Major domain)"/>
    <property type="match status" value="1"/>
</dbReference>
<dbReference type="PANTHER" id="PTHR11601">
    <property type="entry name" value="CYSTEINE DESULFURYLASE FAMILY MEMBER"/>
    <property type="match status" value="1"/>
</dbReference>
<comment type="function">
    <text evidence="2">Catalyzes the removal of elemental sulfur atoms from cysteine to produce alanine. Seems to participate in the biosynthesis of the nitrogenase metalloclusters by providing the inorganic sulfur required for the Fe-S core formation.</text>
</comment>
<dbReference type="InterPro" id="IPR015422">
    <property type="entry name" value="PyrdxlP-dep_Trfase_small"/>
</dbReference>
<evidence type="ECO:0000256" key="2">
    <source>
        <dbReference type="ARBA" id="ARBA00003120"/>
    </source>
</evidence>
<dbReference type="PROSITE" id="PS00595">
    <property type="entry name" value="AA_TRANSFER_CLASS_5"/>
    <property type="match status" value="1"/>
</dbReference>
<dbReference type="InterPro" id="IPR015421">
    <property type="entry name" value="PyrdxlP-dep_Trfase_major"/>
</dbReference>
<reference evidence="15 16" key="1">
    <citation type="submission" date="2019-10" db="EMBL/GenBank/DDBJ databases">
        <authorList>
            <person name="Karimi E."/>
        </authorList>
    </citation>
    <scope>NUCLEOTIDE SEQUENCE [LARGE SCALE GENOMIC DNA]</scope>
    <source>
        <strain evidence="15">Aeromonas sp. 8C</strain>
    </source>
</reference>
<keyword evidence="8" id="KW-0408">Iron</keyword>
<keyword evidence="7" id="KW-0663">Pyridoxal phosphate</keyword>
<protein>
    <recommendedName>
        <fullName evidence="4">cysteine desulfurase</fullName>
        <ecNumber evidence="4">2.8.1.7</ecNumber>
    </recommendedName>
    <alternativeName>
        <fullName evidence="11">Nitrogenase metalloclusters biosynthesis protein NifS</fullName>
    </alternativeName>
</protein>
<evidence type="ECO:0000256" key="6">
    <source>
        <dbReference type="ARBA" id="ARBA00022723"/>
    </source>
</evidence>
<dbReference type="InterPro" id="IPR000192">
    <property type="entry name" value="Aminotrans_V_dom"/>
</dbReference>
<dbReference type="SUPFAM" id="SSF53383">
    <property type="entry name" value="PLP-dependent transferases"/>
    <property type="match status" value="1"/>
</dbReference>
<comment type="catalytic activity">
    <reaction evidence="12">
        <text>(sulfur carrier)-H + L-cysteine = (sulfur carrier)-SH + L-alanine</text>
        <dbReference type="Rhea" id="RHEA:43892"/>
        <dbReference type="Rhea" id="RHEA-COMP:14737"/>
        <dbReference type="Rhea" id="RHEA-COMP:14739"/>
        <dbReference type="ChEBI" id="CHEBI:29917"/>
        <dbReference type="ChEBI" id="CHEBI:35235"/>
        <dbReference type="ChEBI" id="CHEBI:57972"/>
        <dbReference type="ChEBI" id="CHEBI:64428"/>
        <dbReference type="EC" id="2.8.1.7"/>
    </reaction>
</comment>
<evidence type="ECO:0000313" key="15">
    <source>
        <dbReference type="EMBL" id="VXA83220.1"/>
    </source>
</evidence>
<dbReference type="PIRSF" id="PIRSF005572">
    <property type="entry name" value="NifS"/>
    <property type="match status" value="1"/>
</dbReference>
<comment type="similarity">
    <text evidence="3">Belongs to the class-V pyridoxal-phosphate-dependent aminotransferase family. NifS/IscS subfamily.</text>
</comment>
<evidence type="ECO:0000256" key="9">
    <source>
        <dbReference type="ARBA" id="ARBA00023014"/>
    </source>
</evidence>
<keyword evidence="10" id="KW-0535">Nitrogen fixation</keyword>
<dbReference type="InterPro" id="IPR020578">
    <property type="entry name" value="Aminotrans_V_PyrdxlP_BS"/>
</dbReference>
<dbReference type="Proteomes" id="UP000439123">
    <property type="component" value="Unassembled WGS sequence"/>
</dbReference>
<dbReference type="PANTHER" id="PTHR11601:SF34">
    <property type="entry name" value="CYSTEINE DESULFURASE"/>
    <property type="match status" value="1"/>
</dbReference>
<dbReference type="Gene3D" id="3.90.1150.10">
    <property type="entry name" value="Aspartate Aminotransferase, domain 1"/>
    <property type="match status" value="1"/>
</dbReference>
<dbReference type="AlphaFoldDB" id="A0A653KVY0"/>
<keyword evidence="9" id="KW-0411">Iron-sulfur</keyword>
<dbReference type="InterPro" id="IPR017644">
    <property type="entry name" value="Cysteine_desulfurase_DndA"/>
</dbReference>
<dbReference type="NCBIfam" id="TIGR03235">
    <property type="entry name" value="DNA_S_dndA"/>
    <property type="match status" value="1"/>
</dbReference>
<evidence type="ECO:0000256" key="5">
    <source>
        <dbReference type="ARBA" id="ARBA00022679"/>
    </source>
</evidence>
<dbReference type="Pfam" id="PF00266">
    <property type="entry name" value="Aminotran_5"/>
    <property type="match status" value="1"/>
</dbReference>
<dbReference type="GO" id="GO:0046872">
    <property type="term" value="F:metal ion binding"/>
    <property type="evidence" value="ECO:0007669"/>
    <property type="project" value="UniProtKB-KW"/>
</dbReference>
<dbReference type="GO" id="GO:0031071">
    <property type="term" value="F:cysteine desulfurase activity"/>
    <property type="evidence" value="ECO:0007669"/>
    <property type="project" value="UniProtKB-EC"/>
</dbReference>
<keyword evidence="5 15" id="KW-0808">Transferase</keyword>
<evidence type="ECO:0000313" key="16">
    <source>
        <dbReference type="Proteomes" id="UP000439123"/>
    </source>
</evidence>
<evidence type="ECO:0000256" key="8">
    <source>
        <dbReference type="ARBA" id="ARBA00023004"/>
    </source>
</evidence>
<evidence type="ECO:0000256" key="12">
    <source>
        <dbReference type="ARBA" id="ARBA00050776"/>
    </source>
</evidence>
<evidence type="ECO:0000256" key="3">
    <source>
        <dbReference type="ARBA" id="ARBA00006490"/>
    </source>
</evidence>
<dbReference type="InterPro" id="IPR016454">
    <property type="entry name" value="Cysteine_dSase"/>
</dbReference>
<evidence type="ECO:0000256" key="10">
    <source>
        <dbReference type="ARBA" id="ARBA00023231"/>
    </source>
</evidence>
<dbReference type="EMBL" id="CABWLC010000007">
    <property type="protein sequence ID" value="VXA83220.1"/>
    <property type="molecule type" value="Genomic_DNA"/>
</dbReference>
<evidence type="ECO:0000256" key="7">
    <source>
        <dbReference type="ARBA" id="ARBA00022898"/>
    </source>
</evidence>
<proteinExistence type="inferred from homology"/>
<organism evidence="15 16">
    <name type="scientific">Aeromonas veronii</name>
    <dbReference type="NCBI Taxonomy" id="654"/>
    <lineage>
        <taxon>Bacteria</taxon>
        <taxon>Pseudomonadati</taxon>
        <taxon>Pseudomonadota</taxon>
        <taxon>Gammaproteobacteria</taxon>
        <taxon>Aeromonadales</taxon>
        <taxon>Aeromonadaceae</taxon>
        <taxon>Aeromonas</taxon>
    </lineage>
</organism>
<name>A0A653KVY0_AERVE</name>
<dbReference type="GO" id="GO:0051536">
    <property type="term" value="F:iron-sulfur cluster binding"/>
    <property type="evidence" value="ECO:0007669"/>
    <property type="project" value="UniProtKB-KW"/>
</dbReference>
<dbReference type="FunFam" id="3.40.640.10:FF:000084">
    <property type="entry name" value="IscS-like cysteine desulfurase"/>
    <property type="match status" value="1"/>
</dbReference>
<evidence type="ECO:0000256" key="4">
    <source>
        <dbReference type="ARBA" id="ARBA00012239"/>
    </source>
</evidence>
<comment type="cofactor">
    <cofactor evidence="1 13">
        <name>pyridoxal 5'-phosphate</name>
        <dbReference type="ChEBI" id="CHEBI:597326"/>
    </cofactor>
</comment>
<dbReference type="EC" id="2.8.1.7" evidence="4"/>
<evidence type="ECO:0000259" key="14">
    <source>
        <dbReference type="Pfam" id="PF00266"/>
    </source>
</evidence>